<evidence type="ECO:0000313" key="1">
    <source>
        <dbReference type="EMBL" id="KAJ3476364.1"/>
    </source>
</evidence>
<name>A0ACC1QKQ6_9HYPO</name>
<sequence>MTAIANACPPPSAIQRLTFTQVCPATRSSHSFTMQKEVLLSAKRMEDVASKIRWSDSLAPGDSMARSRALMEMVHNVIAWEKGLLKRHPLIEEIGPFPGIEKKQISEAGIINGDENKN</sequence>
<protein>
    <submittedName>
        <fullName evidence="1">Uncharacterized protein</fullName>
    </submittedName>
</protein>
<dbReference type="EMBL" id="JANAKD010001808">
    <property type="protein sequence ID" value="KAJ3476364.1"/>
    <property type="molecule type" value="Genomic_DNA"/>
</dbReference>
<proteinExistence type="predicted"/>
<dbReference type="Proteomes" id="UP001148737">
    <property type="component" value="Unassembled WGS sequence"/>
</dbReference>
<keyword evidence="2" id="KW-1185">Reference proteome</keyword>
<organism evidence="1 2">
    <name type="scientific">Lecanicillium saksenae</name>
    <dbReference type="NCBI Taxonomy" id="468837"/>
    <lineage>
        <taxon>Eukaryota</taxon>
        <taxon>Fungi</taxon>
        <taxon>Dikarya</taxon>
        <taxon>Ascomycota</taxon>
        <taxon>Pezizomycotina</taxon>
        <taxon>Sordariomycetes</taxon>
        <taxon>Hypocreomycetidae</taxon>
        <taxon>Hypocreales</taxon>
        <taxon>Cordycipitaceae</taxon>
        <taxon>Lecanicillium</taxon>
    </lineage>
</organism>
<gene>
    <name evidence="1" type="ORF">NLG97_g9156</name>
</gene>
<evidence type="ECO:0000313" key="2">
    <source>
        <dbReference type="Proteomes" id="UP001148737"/>
    </source>
</evidence>
<comment type="caution">
    <text evidence="1">The sequence shown here is derived from an EMBL/GenBank/DDBJ whole genome shotgun (WGS) entry which is preliminary data.</text>
</comment>
<accession>A0ACC1QKQ6</accession>
<reference evidence="1" key="1">
    <citation type="submission" date="2022-07" db="EMBL/GenBank/DDBJ databases">
        <title>Genome Sequence of Lecanicillium saksenae.</title>
        <authorList>
            <person name="Buettner E."/>
        </authorList>
    </citation>
    <scope>NUCLEOTIDE SEQUENCE</scope>
    <source>
        <strain evidence="1">VT-O1</strain>
    </source>
</reference>